<keyword evidence="2" id="KW-0813">Transport</keyword>
<dbReference type="GO" id="GO:1990456">
    <property type="term" value="P:mitochondrion-endoplasmic reticulum membrane tethering"/>
    <property type="evidence" value="ECO:0007669"/>
    <property type="project" value="TreeGrafter"/>
</dbReference>
<keyword evidence="3 9" id="KW-1000">Mitochondrion outer membrane</keyword>
<comment type="subunit">
    <text evidence="9">Component of the ER-mitochondria encounter structure (ERMES) or MDM complex, composed of MMM1, MDM10, MDM12 and MDM34. A MMM1 homodimer associates with one molecule of MDM12 on each side in a pairwise head-to-tail manner, and the SMP-LTD domains of MMM1 and MDM12 generate a continuous hydrophobic tunnel for phospholipid trafficking.</text>
</comment>
<dbReference type="GO" id="GO:0008289">
    <property type="term" value="F:lipid binding"/>
    <property type="evidence" value="ECO:0007669"/>
    <property type="project" value="UniProtKB-KW"/>
</dbReference>
<accession>A0A2T9ZF05</accession>
<evidence type="ECO:0000256" key="1">
    <source>
        <dbReference type="ARBA" id="ARBA00004370"/>
    </source>
</evidence>
<evidence type="ECO:0000256" key="7">
    <source>
        <dbReference type="ARBA" id="ARBA00023128"/>
    </source>
</evidence>
<evidence type="ECO:0000256" key="8">
    <source>
        <dbReference type="ARBA" id="ARBA00023136"/>
    </source>
</evidence>
<keyword evidence="5" id="KW-0445">Lipid transport</keyword>
<dbReference type="GO" id="GO:0045040">
    <property type="term" value="P:protein insertion into mitochondrial outer membrane"/>
    <property type="evidence" value="ECO:0007669"/>
    <property type="project" value="UniProtKB-UniRule"/>
</dbReference>
<keyword evidence="6" id="KW-0446">Lipid-binding</keyword>
<dbReference type="Pfam" id="PF26544">
    <property type="entry name" value="Mdm12"/>
    <property type="match status" value="2"/>
</dbReference>
<evidence type="ECO:0000259" key="10">
    <source>
        <dbReference type="PROSITE" id="PS51847"/>
    </source>
</evidence>
<reference evidence="11 12" key="1">
    <citation type="journal article" date="2018" name="MBio">
        <title>Comparative Genomics Reveals the Core Gene Toolbox for the Fungus-Insect Symbiosis.</title>
        <authorList>
            <person name="Wang Y."/>
            <person name="Stata M."/>
            <person name="Wang W."/>
            <person name="Stajich J.E."/>
            <person name="White M.M."/>
            <person name="Moncalvo J.M."/>
        </authorList>
    </citation>
    <scope>NUCLEOTIDE SEQUENCE [LARGE SCALE GENOMIC DNA]</scope>
    <source>
        <strain evidence="11 12">SC-DP-2</strain>
    </source>
</reference>
<dbReference type="STRING" id="133381.A0A2T9ZF05"/>
<dbReference type="PROSITE" id="PS51847">
    <property type="entry name" value="SMP"/>
    <property type="match status" value="1"/>
</dbReference>
<comment type="function">
    <text evidence="9">Component of the ERMES/MDM complex, which serves as a molecular tether to connect the endoplasmic reticulum (ER) and mitochondria. Components of this complex are involved in the control of mitochondrial shape and protein biogenesis, and function in nonvesicular lipid trafficking between the ER and mitochondria. MDM12 is required for the interaction of the ER-resident membrane protein MMM1 and the outer mitochondrial membrane-resident beta-barrel protein MDM10. The MDM12-MMM1 subcomplex functions in the major beta-barrel assembly pathway that is responsible for biogenesis of all mitochondrial outer membrane beta-barrel proteins, and acts in a late step after the SAM complex. The MDM10-MDM12-MMM1 subcomplex further acts in the TOM40-specific pathway after the action of the MDM12-MMM1 complex. Essential for establishing and maintaining the structure of mitochondria and maintenance of mtDNA nucleoids.</text>
</comment>
<comment type="similarity">
    <text evidence="9">Belongs to the MDM12 family.</text>
</comment>
<evidence type="ECO:0000256" key="6">
    <source>
        <dbReference type="ARBA" id="ARBA00023121"/>
    </source>
</evidence>
<evidence type="ECO:0000256" key="4">
    <source>
        <dbReference type="ARBA" id="ARBA00022824"/>
    </source>
</evidence>
<dbReference type="AlphaFoldDB" id="A0A2T9ZF05"/>
<dbReference type="InterPro" id="IPR031468">
    <property type="entry name" value="SMP_LBD"/>
</dbReference>
<keyword evidence="12" id="KW-1185">Reference proteome</keyword>
<dbReference type="Proteomes" id="UP000245609">
    <property type="component" value="Unassembled WGS sequence"/>
</dbReference>
<keyword evidence="8 9" id="KW-0472">Membrane</keyword>
<dbReference type="OrthoDB" id="3356905at2759"/>
<keyword evidence="7 9" id="KW-0496">Mitochondrion</keyword>
<organism evidence="11 12">
    <name type="scientific">Smittium megazygosporum</name>
    <dbReference type="NCBI Taxonomy" id="133381"/>
    <lineage>
        <taxon>Eukaryota</taxon>
        <taxon>Fungi</taxon>
        <taxon>Fungi incertae sedis</taxon>
        <taxon>Zoopagomycota</taxon>
        <taxon>Kickxellomycotina</taxon>
        <taxon>Harpellomycetes</taxon>
        <taxon>Harpellales</taxon>
        <taxon>Legeriomycetaceae</taxon>
        <taxon>Smittium</taxon>
    </lineage>
</organism>
<feature type="domain" description="SMP-LTD" evidence="10">
    <location>
        <begin position="1"/>
        <end position="407"/>
    </location>
</feature>
<comment type="subcellular location">
    <subcellularLocation>
        <location evidence="1">Membrane</location>
    </subcellularLocation>
    <subcellularLocation>
        <location evidence="9">Mitochondrion outer membrane</location>
        <topology evidence="9">Peripheral membrane protein</topology>
        <orientation evidence="9">Cytoplasmic side</orientation>
    </subcellularLocation>
    <subcellularLocation>
        <location evidence="9">Endoplasmic reticulum membrane</location>
        <topology evidence="9">Peripheral membrane protein</topology>
        <orientation evidence="9">Cytoplasmic side</orientation>
    </subcellularLocation>
    <text evidence="9">The ERMES/MDM complex localizes to a few discrete foci (around 10 per single cell), that represent mitochondria-endoplasmic reticulum junctions. These foci are often found next to mtDNA nucleoids.</text>
</comment>
<evidence type="ECO:0000256" key="3">
    <source>
        <dbReference type="ARBA" id="ARBA00022787"/>
    </source>
</evidence>
<comment type="caution">
    <text evidence="11">The sequence shown here is derived from an EMBL/GenBank/DDBJ whole genome shotgun (WGS) entry which is preliminary data.</text>
</comment>
<dbReference type="PANTHER" id="PTHR28204:SF1">
    <property type="entry name" value="MITOCHONDRIAL DISTRIBUTION AND MORPHOLOGY PROTEIN 12"/>
    <property type="match status" value="1"/>
</dbReference>
<proteinExistence type="inferred from homology"/>
<dbReference type="InterPro" id="IPR027532">
    <property type="entry name" value="Mdm12"/>
</dbReference>
<sequence length="408" mass="46913">MSFDFKWSKLDDRVSEELTQKLNAFFQNINTADSAVGGLKVLELDLGSTPPELELVDITEPFVEFYVPTSEELENLESRNLTPPKSELYNISIPEGPFEPNFEDPYGSVQPKINNNDFSAYHSQFNPSDSRINTQDESGPMFHITQDPASSIEGLDNEENEYKSYDHDILGISKDLSRFNLKYPFWRNRNFEVGLPRVGPRAYSEIKPPSMFSVNTFSSFDHNDRNVPNYYHERRIDENIPVQQRYAKPDISLIDPLPESSQIPSSFFEDEGAKNEVIYERSPDDIQFYFKLGYTGDISITLAAELRLNYPASSFMALPITCYVTNFKFSGIFVLAYIQNKINFCFLEPEPPRTSLLDDLTIRSEIGDDDQHVLKNVESVEKFIVEQLRKSIDENFVFPSYTSVEFEP</sequence>
<gene>
    <name evidence="9" type="primary">MDM12</name>
    <name evidence="11" type="ORF">BB560_002432</name>
</gene>
<evidence type="ECO:0000256" key="2">
    <source>
        <dbReference type="ARBA" id="ARBA00022448"/>
    </source>
</evidence>
<dbReference type="PANTHER" id="PTHR28204">
    <property type="entry name" value="MITOCHONDRIAL DISTRIBUTION AND MORPHOLOGY PROTEIN 12"/>
    <property type="match status" value="1"/>
</dbReference>
<dbReference type="GO" id="GO:0032865">
    <property type="term" value="C:ERMES complex"/>
    <property type="evidence" value="ECO:0007669"/>
    <property type="project" value="UniProtKB-UniRule"/>
</dbReference>
<dbReference type="EMBL" id="MBFS01000279">
    <property type="protein sequence ID" value="PVV03107.1"/>
    <property type="molecule type" value="Genomic_DNA"/>
</dbReference>
<dbReference type="CDD" id="cd21672">
    <property type="entry name" value="SMP_Mdm12"/>
    <property type="match status" value="1"/>
</dbReference>
<evidence type="ECO:0000313" key="11">
    <source>
        <dbReference type="EMBL" id="PVV03107.1"/>
    </source>
</evidence>
<evidence type="ECO:0000313" key="12">
    <source>
        <dbReference type="Proteomes" id="UP000245609"/>
    </source>
</evidence>
<dbReference type="GO" id="GO:0015914">
    <property type="term" value="P:phospholipid transport"/>
    <property type="evidence" value="ECO:0007669"/>
    <property type="project" value="TreeGrafter"/>
</dbReference>
<protein>
    <recommendedName>
        <fullName evidence="9">Mitochondrial distribution and morphology protein 12</fullName>
    </recommendedName>
    <alternativeName>
        <fullName evidence="9">Mitochondrial inheritance component MDM12</fullName>
    </alternativeName>
</protein>
<evidence type="ECO:0000256" key="5">
    <source>
        <dbReference type="ARBA" id="ARBA00023055"/>
    </source>
</evidence>
<evidence type="ECO:0000256" key="9">
    <source>
        <dbReference type="HAMAP-Rule" id="MF_03104"/>
    </source>
</evidence>
<keyword evidence="4 9" id="KW-0256">Endoplasmic reticulum</keyword>
<dbReference type="HAMAP" id="MF_03104">
    <property type="entry name" value="Mdm12"/>
    <property type="match status" value="1"/>
</dbReference>
<dbReference type="GO" id="GO:0005789">
    <property type="term" value="C:endoplasmic reticulum membrane"/>
    <property type="evidence" value="ECO:0007669"/>
    <property type="project" value="UniProtKB-SubCell"/>
</dbReference>
<name>A0A2T9ZF05_9FUNG</name>